<evidence type="ECO:0000313" key="4">
    <source>
        <dbReference type="EMBL" id="CAD2205135.1"/>
    </source>
</evidence>
<evidence type="ECO:0000313" key="3">
    <source>
        <dbReference type="EMBL" id="CAD2197979.1"/>
    </source>
</evidence>
<dbReference type="AlphaFoldDB" id="A0A6V7Y0R4"/>
<dbReference type="EMBL" id="CAJEWN010002753">
    <property type="protein sequence ID" value="CAD2205135.1"/>
    <property type="molecule type" value="Genomic_DNA"/>
</dbReference>
<sequence>MRGLFSLCLCIFLISQMFFETAIAPAVCPGGYKTNKACKGLGGNSPPECKDYIGPDKVNGKLVKYTKCKHIIVKKKGSSWCCPP</sequence>
<evidence type="ECO:0000313" key="5">
    <source>
        <dbReference type="EMBL" id="CAD2205136.1"/>
    </source>
</evidence>
<dbReference type="Proteomes" id="UP000580250">
    <property type="component" value="Unassembled WGS sequence"/>
</dbReference>
<evidence type="ECO:0000313" key="6">
    <source>
        <dbReference type="Proteomes" id="UP000580250"/>
    </source>
</evidence>
<dbReference type="EMBL" id="CAJEWN010002753">
    <property type="protein sequence ID" value="CAD2205136.1"/>
    <property type="molecule type" value="Genomic_DNA"/>
</dbReference>
<dbReference type="EMBL" id="CAJEWN010001391">
    <property type="protein sequence ID" value="CAD2197058.1"/>
    <property type="molecule type" value="Genomic_DNA"/>
</dbReference>
<protein>
    <submittedName>
        <fullName evidence="5">Uncharacterized protein</fullName>
    </submittedName>
</protein>
<feature type="chain" id="PRO_5044126591" evidence="1">
    <location>
        <begin position="25"/>
        <end position="84"/>
    </location>
</feature>
<feature type="signal peptide" evidence="1">
    <location>
        <begin position="1"/>
        <end position="24"/>
    </location>
</feature>
<evidence type="ECO:0000313" key="2">
    <source>
        <dbReference type="EMBL" id="CAD2197058.1"/>
    </source>
</evidence>
<keyword evidence="1" id="KW-0732">Signal</keyword>
<comment type="caution">
    <text evidence="5">The sequence shown here is derived from an EMBL/GenBank/DDBJ whole genome shotgun (WGS) entry which is preliminary data.</text>
</comment>
<reference evidence="5 6" key="1">
    <citation type="submission" date="2020-08" db="EMBL/GenBank/DDBJ databases">
        <authorList>
            <person name="Koutsovoulos G."/>
            <person name="Danchin GJ E."/>
        </authorList>
    </citation>
    <scope>NUCLEOTIDE SEQUENCE [LARGE SCALE GENOMIC DNA]</scope>
</reference>
<proteinExistence type="predicted"/>
<evidence type="ECO:0000256" key="1">
    <source>
        <dbReference type="SAM" id="SignalP"/>
    </source>
</evidence>
<accession>A0A6V7Y0R4</accession>
<name>A0A6V7Y0R4_MELEN</name>
<dbReference type="EMBL" id="CAJEWN010001504">
    <property type="protein sequence ID" value="CAD2197979.1"/>
    <property type="molecule type" value="Genomic_DNA"/>
</dbReference>
<gene>
    <name evidence="2" type="ORF">MENT_LOCUS50272</name>
    <name evidence="3" type="ORF">MENT_LOCUS51258</name>
    <name evidence="4" type="ORF">MENT_LOCUS58934</name>
    <name evidence="5" type="ORF">MENT_LOCUS58935</name>
</gene>
<organism evidence="5 6">
    <name type="scientific">Meloidogyne enterolobii</name>
    <name type="common">Root-knot nematode worm</name>
    <name type="synonym">Meloidogyne mayaguensis</name>
    <dbReference type="NCBI Taxonomy" id="390850"/>
    <lineage>
        <taxon>Eukaryota</taxon>
        <taxon>Metazoa</taxon>
        <taxon>Ecdysozoa</taxon>
        <taxon>Nematoda</taxon>
        <taxon>Chromadorea</taxon>
        <taxon>Rhabditida</taxon>
        <taxon>Tylenchina</taxon>
        <taxon>Tylenchomorpha</taxon>
        <taxon>Tylenchoidea</taxon>
        <taxon>Meloidogynidae</taxon>
        <taxon>Meloidogyninae</taxon>
        <taxon>Meloidogyne</taxon>
    </lineage>
</organism>